<evidence type="ECO:0000256" key="1">
    <source>
        <dbReference type="SAM" id="Phobius"/>
    </source>
</evidence>
<sequence>MSLLRLAARALPYFLLVLLNLVALLISAVALDGCSKCPIDSNQERWSFGYSAFWVLLVPALFLLFWIGLKAYYCRRERKLLATLLILAVAGIFFYFGIWLELLGIALKCGEDCLPADPLSSTFLAISDYLTIPGLLGLGSGFIWFKWTQRTLRDR</sequence>
<dbReference type="Proteomes" id="UP001300261">
    <property type="component" value="Unassembled WGS sequence"/>
</dbReference>
<name>A0ABT3R918_9HYPH</name>
<evidence type="ECO:0000313" key="3">
    <source>
        <dbReference type="Proteomes" id="UP001300261"/>
    </source>
</evidence>
<feature type="transmembrane region" description="Helical" evidence="1">
    <location>
        <begin position="51"/>
        <end position="69"/>
    </location>
</feature>
<feature type="transmembrane region" description="Helical" evidence="1">
    <location>
        <begin position="81"/>
        <end position="102"/>
    </location>
</feature>
<gene>
    <name evidence="2" type="ORF">ON753_24895</name>
</gene>
<evidence type="ECO:0008006" key="4">
    <source>
        <dbReference type="Google" id="ProtNLM"/>
    </source>
</evidence>
<keyword evidence="3" id="KW-1185">Reference proteome</keyword>
<dbReference type="RefSeq" id="WP_265966587.1">
    <property type="nucleotide sequence ID" value="NZ_JAPEVI010000003.1"/>
</dbReference>
<keyword evidence="1" id="KW-1133">Transmembrane helix</keyword>
<comment type="caution">
    <text evidence="2">The sequence shown here is derived from an EMBL/GenBank/DDBJ whole genome shotgun (WGS) entry which is preliminary data.</text>
</comment>
<keyword evidence="1" id="KW-0812">Transmembrane</keyword>
<protein>
    <recommendedName>
        <fullName evidence="4">Disulfide bond formation protein DsbB</fullName>
    </recommendedName>
</protein>
<organism evidence="2 3">
    <name type="scientific">Roseibium salinum</name>
    <dbReference type="NCBI Taxonomy" id="1604349"/>
    <lineage>
        <taxon>Bacteria</taxon>
        <taxon>Pseudomonadati</taxon>
        <taxon>Pseudomonadota</taxon>
        <taxon>Alphaproteobacteria</taxon>
        <taxon>Hyphomicrobiales</taxon>
        <taxon>Stappiaceae</taxon>
        <taxon>Roseibium</taxon>
    </lineage>
</organism>
<reference evidence="2 3" key="1">
    <citation type="journal article" date="2016" name="Int. J. Syst. Evol. Microbiol.">
        <title>Labrenzia salina sp. nov., isolated from the rhizosphere of the halophyte Arthrocnemum macrostachyum.</title>
        <authorList>
            <person name="Camacho M."/>
            <person name="Redondo-Gomez S."/>
            <person name="Rodriguez-Llorente I."/>
            <person name="Rohde M."/>
            <person name="Sproer C."/>
            <person name="Schumann P."/>
            <person name="Klenk H.P."/>
            <person name="Montero-Calasanz M.D.C."/>
        </authorList>
    </citation>
    <scope>NUCLEOTIDE SEQUENCE [LARGE SCALE GENOMIC DNA]</scope>
    <source>
        <strain evidence="2 3">DSM 29163</strain>
    </source>
</reference>
<proteinExistence type="predicted"/>
<feature type="transmembrane region" description="Helical" evidence="1">
    <location>
        <begin position="122"/>
        <end position="145"/>
    </location>
</feature>
<keyword evidence="1" id="KW-0472">Membrane</keyword>
<dbReference type="EMBL" id="JAPEVI010000003">
    <property type="protein sequence ID" value="MCX2725557.1"/>
    <property type="molecule type" value="Genomic_DNA"/>
</dbReference>
<feature type="transmembrane region" description="Helical" evidence="1">
    <location>
        <begin position="12"/>
        <end position="31"/>
    </location>
</feature>
<accession>A0ABT3R918</accession>
<evidence type="ECO:0000313" key="2">
    <source>
        <dbReference type="EMBL" id="MCX2725557.1"/>
    </source>
</evidence>